<evidence type="ECO:0000256" key="5">
    <source>
        <dbReference type="ARBA" id="ARBA00023163"/>
    </source>
</evidence>
<dbReference type="SUPFAM" id="SSF102031">
    <property type="entry name" value="AXH domain"/>
    <property type="match status" value="1"/>
</dbReference>
<keyword evidence="5" id="KW-0804">Transcription</keyword>
<accession>B3MQV9</accession>
<dbReference type="Proteomes" id="UP000007801">
    <property type="component" value="Unassembled WGS sequence"/>
</dbReference>
<dbReference type="GeneID" id="6503851"/>
<dbReference type="Gene3D" id="2.170.16.10">
    <property type="entry name" value="Hedgehog/Intein (Hint) domain"/>
    <property type="match status" value="1"/>
</dbReference>
<keyword evidence="6" id="KW-0539">Nucleus</keyword>
<dbReference type="GO" id="GO:0045494">
    <property type="term" value="P:photoreceptor cell maintenance"/>
    <property type="evidence" value="ECO:0007669"/>
    <property type="project" value="EnsemblMetazoa"/>
</dbReference>
<dbReference type="EMBL" id="CH902622">
    <property type="protein sequence ID" value="EDV34164.2"/>
    <property type="molecule type" value="Genomic_DNA"/>
</dbReference>
<dbReference type="GO" id="GO:0007474">
    <property type="term" value="P:imaginal disc-derived wing vein specification"/>
    <property type="evidence" value="ECO:0007669"/>
    <property type="project" value="EnsemblMetazoa"/>
</dbReference>
<dbReference type="InterPro" id="IPR043404">
    <property type="entry name" value="ATAXIN1-like"/>
</dbReference>
<dbReference type="GO" id="GO:0005634">
    <property type="term" value="C:nucleus"/>
    <property type="evidence" value="ECO:0007669"/>
    <property type="project" value="UniProtKB-SubCell"/>
</dbReference>
<keyword evidence="4" id="KW-0238">DNA-binding</keyword>
<evidence type="ECO:0000256" key="4">
    <source>
        <dbReference type="ARBA" id="ARBA00023125"/>
    </source>
</evidence>
<sequence>MVSHPANRLSFYSSSIMQLHMEFSPSYGYEPFKRPPQGQSASIQDSDDSCFQRGSYIELSSGAIRRVEDIRTEDFIQSALRNERFELREATVVRIDHGTGGGDHQVTITFSYDNQHAKVNLEVAPAHPLFVYGQGWASCNPQASLQLYELRCQQLQVGDICLSLVPRQLPVAPVAPSTPALSQVPETAPVTANEYPVAASSPPHGAYPVPPNRNPYQMYAQMANFVAAYTQHIIAEKMRQRSEEQNRSDFGAEFFYN</sequence>
<dbReference type="PROSITE" id="PS51148">
    <property type="entry name" value="AXH"/>
    <property type="match status" value="1"/>
</dbReference>
<protein>
    <recommendedName>
        <fullName evidence="7">AXH domain-containing protein</fullName>
    </recommendedName>
</protein>
<dbReference type="GO" id="GO:0003723">
    <property type="term" value="F:RNA binding"/>
    <property type="evidence" value="ECO:0007669"/>
    <property type="project" value="InterPro"/>
</dbReference>
<keyword evidence="2" id="KW-0678">Repressor</keyword>
<dbReference type="eggNOG" id="KOG4053">
    <property type="taxonomic scope" value="Eukaryota"/>
</dbReference>
<organism evidence="8 9">
    <name type="scientific">Drosophila ananassae</name>
    <name type="common">Fruit fly</name>
    <dbReference type="NCBI Taxonomy" id="7217"/>
    <lineage>
        <taxon>Eukaryota</taxon>
        <taxon>Metazoa</taxon>
        <taxon>Ecdysozoa</taxon>
        <taxon>Arthropoda</taxon>
        <taxon>Hexapoda</taxon>
        <taxon>Insecta</taxon>
        <taxon>Pterygota</taxon>
        <taxon>Neoptera</taxon>
        <taxon>Endopterygota</taxon>
        <taxon>Diptera</taxon>
        <taxon>Brachycera</taxon>
        <taxon>Muscomorpha</taxon>
        <taxon>Ephydroidea</taxon>
        <taxon>Drosophilidae</taxon>
        <taxon>Drosophila</taxon>
        <taxon>Sophophora</taxon>
    </lineage>
</organism>
<dbReference type="PANTHER" id="PTHR13392:SF13">
    <property type="entry name" value="AXH DOMAIN-CONTAINING PROTEIN"/>
    <property type="match status" value="1"/>
</dbReference>
<dbReference type="KEGG" id="dan:6503851"/>
<gene>
    <name evidence="8" type="primary">Dana\GF21166</name>
    <name evidence="8" type="synonym">dana_GLEANR_4389</name>
    <name evidence="8" type="ORF">GF21166</name>
</gene>
<dbReference type="OrthoDB" id="10000452at2759"/>
<evidence type="ECO:0000256" key="2">
    <source>
        <dbReference type="ARBA" id="ARBA00022491"/>
    </source>
</evidence>
<evidence type="ECO:0000256" key="3">
    <source>
        <dbReference type="ARBA" id="ARBA00023015"/>
    </source>
</evidence>
<dbReference type="STRING" id="7217.B3MQV9"/>
<dbReference type="FunCoup" id="B3MQV9">
    <property type="interactions" value="24"/>
</dbReference>
<dbReference type="HOGENOM" id="CLU_1225939_0_0_1"/>
<dbReference type="InterPro" id="IPR003652">
    <property type="entry name" value="Ataxin_AXH_dom"/>
</dbReference>
<comment type="subcellular location">
    <subcellularLocation>
        <location evidence="1">Nucleus</location>
    </subcellularLocation>
</comment>
<feature type="domain" description="AXH" evidence="7">
    <location>
        <begin position="39"/>
        <end position="172"/>
    </location>
</feature>
<dbReference type="Pfam" id="PF08517">
    <property type="entry name" value="AXH"/>
    <property type="match status" value="1"/>
</dbReference>
<dbReference type="AlphaFoldDB" id="B3MQV9"/>
<evidence type="ECO:0000313" key="8">
    <source>
        <dbReference type="EMBL" id="EDV34164.2"/>
    </source>
</evidence>
<dbReference type="CTD" id="31624"/>
<dbReference type="GO" id="GO:0006355">
    <property type="term" value="P:regulation of DNA-templated transcription"/>
    <property type="evidence" value="ECO:0007669"/>
    <property type="project" value="InterPro"/>
</dbReference>
<evidence type="ECO:0000313" key="9">
    <source>
        <dbReference type="Proteomes" id="UP000007801"/>
    </source>
</evidence>
<dbReference type="InterPro" id="IPR036096">
    <property type="entry name" value="Ataxin_AXH_dom_sf"/>
</dbReference>
<keyword evidence="3" id="KW-0805">Transcription regulation</keyword>
<dbReference type="InParanoid" id="B3MQV9"/>
<evidence type="ECO:0000256" key="1">
    <source>
        <dbReference type="ARBA" id="ARBA00004123"/>
    </source>
</evidence>
<proteinExistence type="predicted"/>
<keyword evidence="9" id="KW-1185">Reference proteome</keyword>
<name>B3MQV9_DROAN</name>
<reference evidence="8 9" key="1">
    <citation type="journal article" date="2007" name="Nature">
        <title>Evolution of genes and genomes on the Drosophila phylogeny.</title>
        <authorList>
            <consortium name="Drosophila 12 Genomes Consortium"/>
            <person name="Clark A.G."/>
            <person name="Eisen M.B."/>
            <person name="Smith D.R."/>
            <person name="Bergman C.M."/>
            <person name="Oliver B."/>
            <person name="Markow T.A."/>
            <person name="Kaufman T.C."/>
            <person name="Kellis M."/>
            <person name="Gelbart W."/>
            <person name="Iyer V.N."/>
            <person name="Pollard D.A."/>
            <person name="Sackton T.B."/>
            <person name="Larracuente A.M."/>
            <person name="Singh N.D."/>
            <person name="Abad J.P."/>
            <person name="Abt D.N."/>
            <person name="Adryan B."/>
            <person name="Aguade M."/>
            <person name="Akashi H."/>
            <person name="Anderson W.W."/>
            <person name="Aquadro C.F."/>
            <person name="Ardell D.H."/>
            <person name="Arguello R."/>
            <person name="Artieri C.G."/>
            <person name="Barbash D.A."/>
            <person name="Barker D."/>
            <person name="Barsanti P."/>
            <person name="Batterham P."/>
            <person name="Batzoglou S."/>
            <person name="Begun D."/>
            <person name="Bhutkar A."/>
            <person name="Blanco E."/>
            <person name="Bosak S.A."/>
            <person name="Bradley R.K."/>
            <person name="Brand A.D."/>
            <person name="Brent M.R."/>
            <person name="Brooks A.N."/>
            <person name="Brown R.H."/>
            <person name="Butlin R.K."/>
            <person name="Caggese C."/>
            <person name="Calvi B.R."/>
            <person name="Bernardo de Carvalho A."/>
            <person name="Caspi A."/>
            <person name="Castrezana S."/>
            <person name="Celniker S.E."/>
            <person name="Chang J.L."/>
            <person name="Chapple C."/>
            <person name="Chatterji S."/>
            <person name="Chinwalla A."/>
            <person name="Civetta A."/>
            <person name="Clifton S.W."/>
            <person name="Comeron J.M."/>
            <person name="Costello J.C."/>
            <person name="Coyne J.A."/>
            <person name="Daub J."/>
            <person name="David R.G."/>
            <person name="Delcher A.L."/>
            <person name="Delehaunty K."/>
            <person name="Do C.B."/>
            <person name="Ebling H."/>
            <person name="Edwards K."/>
            <person name="Eickbush T."/>
            <person name="Evans J.D."/>
            <person name="Filipski A."/>
            <person name="Findeiss S."/>
            <person name="Freyhult E."/>
            <person name="Fulton L."/>
            <person name="Fulton R."/>
            <person name="Garcia A.C."/>
            <person name="Gardiner A."/>
            <person name="Garfield D.A."/>
            <person name="Garvin B.E."/>
            <person name="Gibson G."/>
            <person name="Gilbert D."/>
            <person name="Gnerre S."/>
            <person name="Godfrey J."/>
            <person name="Good R."/>
            <person name="Gotea V."/>
            <person name="Gravely B."/>
            <person name="Greenberg A.J."/>
            <person name="Griffiths-Jones S."/>
            <person name="Gross S."/>
            <person name="Guigo R."/>
            <person name="Gustafson E.A."/>
            <person name="Haerty W."/>
            <person name="Hahn M.W."/>
            <person name="Halligan D.L."/>
            <person name="Halpern A.L."/>
            <person name="Halter G.M."/>
            <person name="Han M.V."/>
            <person name="Heger A."/>
            <person name="Hillier L."/>
            <person name="Hinrichs A.S."/>
            <person name="Holmes I."/>
            <person name="Hoskins R.A."/>
            <person name="Hubisz M.J."/>
            <person name="Hultmark D."/>
            <person name="Huntley M.A."/>
            <person name="Jaffe D.B."/>
            <person name="Jagadeeshan S."/>
            <person name="Jeck W.R."/>
            <person name="Johnson J."/>
            <person name="Jones C.D."/>
            <person name="Jordan W.C."/>
            <person name="Karpen G.H."/>
            <person name="Kataoka E."/>
            <person name="Keightley P.D."/>
            <person name="Kheradpour P."/>
            <person name="Kirkness E.F."/>
            <person name="Koerich L.B."/>
            <person name="Kristiansen K."/>
            <person name="Kudrna D."/>
            <person name="Kulathinal R.J."/>
            <person name="Kumar S."/>
            <person name="Kwok R."/>
            <person name="Lander E."/>
            <person name="Langley C.H."/>
            <person name="Lapoint R."/>
            <person name="Lazzaro B.P."/>
            <person name="Lee S.J."/>
            <person name="Levesque L."/>
            <person name="Li R."/>
            <person name="Lin C.F."/>
            <person name="Lin M.F."/>
            <person name="Lindblad-Toh K."/>
            <person name="Llopart A."/>
            <person name="Long M."/>
            <person name="Low L."/>
            <person name="Lozovsky E."/>
            <person name="Lu J."/>
            <person name="Luo M."/>
            <person name="Machado C.A."/>
            <person name="Makalowski W."/>
            <person name="Marzo M."/>
            <person name="Matsuda M."/>
            <person name="Matzkin L."/>
            <person name="McAllister B."/>
            <person name="McBride C.S."/>
            <person name="McKernan B."/>
            <person name="McKernan K."/>
            <person name="Mendez-Lago M."/>
            <person name="Minx P."/>
            <person name="Mollenhauer M.U."/>
            <person name="Montooth K."/>
            <person name="Mount S.M."/>
            <person name="Mu X."/>
            <person name="Myers E."/>
            <person name="Negre B."/>
            <person name="Newfeld S."/>
            <person name="Nielsen R."/>
            <person name="Noor M.A."/>
            <person name="O'Grady P."/>
            <person name="Pachter L."/>
            <person name="Papaceit M."/>
            <person name="Parisi M.J."/>
            <person name="Parisi M."/>
            <person name="Parts L."/>
            <person name="Pedersen J.S."/>
            <person name="Pesole G."/>
            <person name="Phillippy A.M."/>
            <person name="Ponting C.P."/>
            <person name="Pop M."/>
            <person name="Porcelli D."/>
            <person name="Powell J.R."/>
            <person name="Prohaska S."/>
            <person name="Pruitt K."/>
            <person name="Puig M."/>
            <person name="Quesneville H."/>
            <person name="Ram K.R."/>
            <person name="Rand D."/>
            <person name="Rasmussen M.D."/>
            <person name="Reed L.K."/>
            <person name="Reenan R."/>
            <person name="Reily A."/>
            <person name="Remington K.A."/>
            <person name="Rieger T.T."/>
            <person name="Ritchie M.G."/>
            <person name="Robin C."/>
            <person name="Rogers Y.H."/>
            <person name="Rohde C."/>
            <person name="Rozas J."/>
            <person name="Rubenfield M.J."/>
            <person name="Ruiz A."/>
            <person name="Russo S."/>
            <person name="Salzberg S.L."/>
            <person name="Sanchez-Gracia A."/>
            <person name="Saranga D.J."/>
            <person name="Sato H."/>
            <person name="Schaeffer S.W."/>
            <person name="Schatz M.C."/>
            <person name="Schlenke T."/>
            <person name="Schwartz R."/>
            <person name="Segarra C."/>
            <person name="Singh R.S."/>
            <person name="Sirot L."/>
            <person name="Sirota M."/>
            <person name="Sisneros N.B."/>
            <person name="Smith C.D."/>
            <person name="Smith T.F."/>
            <person name="Spieth J."/>
            <person name="Stage D.E."/>
            <person name="Stark A."/>
            <person name="Stephan W."/>
            <person name="Strausberg R.L."/>
            <person name="Strempel S."/>
            <person name="Sturgill D."/>
            <person name="Sutton G."/>
            <person name="Sutton G.G."/>
            <person name="Tao W."/>
            <person name="Teichmann S."/>
            <person name="Tobari Y.N."/>
            <person name="Tomimura Y."/>
            <person name="Tsolas J.M."/>
            <person name="Valente V.L."/>
            <person name="Venter E."/>
            <person name="Venter J.C."/>
            <person name="Vicario S."/>
            <person name="Vieira F.G."/>
            <person name="Vilella A.J."/>
            <person name="Villasante A."/>
            <person name="Walenz B."/>
            <person name="Wang J."/>
            <person name="Wasserman M."/>
            <person name="Watts T."/>
            <person name="Wilson D."/>
            <person name="Wilson R.K."/>
            <person name="Wing R.A."/>
            <person name="Wolfner M.F."/>
            <person name="Wong A."/>
            <person name="Wong G.K."/>
            <person name="Wu C.I."/>
            <person name="Wu G."/>
            <person name="Yamamoto D."/>
            <person name="Yang H.P."/>
            <person name="Yang S.P."/>
            <person name="Yorke J.A."/>
            <person name="Yoshida K."/>
            <person name="Zdobnov E."/>
            <person name="Zhang P."/>
            <person name="Zhang Y."/>
            <person name="Zimin A.V."/>
            <person name="Baldwin J."/>
            <person name="Abdouelleil A."/>
            <person name="Abdulkadir J."/>
            <person name="Abebe A."/>
            <person name="Abera B."/>
            <person name="Abreu J."/>
            <person name="Acer S.C."/>
            <person name="Aftuck L."/>
            <person name="Alexander A."/>
            <person name="An P."/>
            <person name="Anderson E."/>
            <person name="Anderson S."/>
            <person name="Arachi H."/>
            <person name="Azer M."/>
            <person name="Bachantsang P."/>
            <person name="Barry A."/>
            <person name="Bayul T."/>
            <person name="Berlin A."/>
            <person name="Bessette D."/>
            <person name="Bloom T."/>
            <person name="Blye J."/>
            <person name="Boguslavskiy L."/>
            <person name="Bonnet C."/>
            <person name="Boukhgalter B."/>
            <person name="Bourzgui I."/>
            <person name="Brown A."/>
            <person name="Cahill P."/>
            <person name="Channer S."/>
            <person name="Cheshatsang Y."/>
            <person name="Chuda L."/>
            <person name="Citroen M."/>
            <person name="Collymore A."/>
            <person name="Cooke P."/>
            <person name="Costello M."/>
            <person name="D'Aco K."/>
            <person name="Daza R."/>
            <person name="De Haan G."/>
            <person name="DeGray S."/>
            <person name="DeMaso C."/>
            <person name="Dhargay N."/>
            <person name="Dooley K."/>
            <person name="Dooley E."/>
            <person name="Doricent M."/>
            <person name="Dorje P."/>
            <person name="Dorjee K."/>
            <person name="Dupes A."/>
            <person name="Elong R."/>
            <person name="Falk J."/>
            <person name="Farina A."/>
            <person name="Faro S."/>
            <person name="Ferguson D."/>
            <person name="Fisher S."/>
            <person name="Foley C.D."/>
            <person name="Franke A."/>
            <person name="Friedrich D."/>
            <person name="Gadbois L."/>
            <person name="Gearin G."/>
            <person name="Gearin C.R."/>
            <person name="Giannoukos G."/>
            <person name="Goode T."/>
            <person name="Graham J."/>
            <person name="Grandbois E."/>
            <person name="Grewal S."/>
            <person name="Gyaltsen K."/>
            <person name="Hafez N."/>
            <person name="Hagos B."/>
            <person name="Hall J."/>
            <person name="Henson C."/>
            <person name="Hollinger A."/>
            <person name="Honan T."/>
            <person name="Huard M.D."/>
            <person name="Hughes L."/>
            <person name="Hurhula B."/>
            <person name="Husby M.E."/>
            <person name="Kamat A."/>
            <person name="Kanga B."/>
            <person name="Kashin S."/>
            <person name="Khazanovich D."/>
            <person name="Kisner P."/>
            <person name="Lance K."/>
            <person name="Lara M."/>
            <person name="Lee W."/>
            <person name="Lennon N."/>
            <person name="Letendre F."/>
            <person name="LeVine R."/>
            <person name="Lipovsky A."/>
            <person name="Liu X."/>
            <person name="Liu J."/>
            <person name="Liu S."/>
            <person name="Lokyitsang T."/>
            <person name="Lokyitsang Y."/>
            <person name="Lubonja R."/>
            <person name="Lui A."/>
            <person name="MacDonald P."/>
            <person name="Magnisalis V."/>
            <person name="Maru K."/>
            <person name="Matthews C."/>
            <person name="McCusker W."/>
            <person name="McDonough S."/>
            <person name="Mehta T."/>
            <person name="Meldrim J."/>
            <person name="Meneus L."/>
            <person name="Mihai O."/>
            <person name="Mihalev A."/>
            <person name="Mihova T."/>
            <person name="Mittelman R."/>
            <person name="Mlenga V."/>
            <person name="Montmayeur A."/>
            <person name="Mulrain L."/>
            <person name="Navidi A."/>
            <person name="Naylor J."/>
            <person name="Negash T."/>
            <person name="Nguyen T."/>
            <person name="Nguyen N."/>
            <person name="Nicol R."/>
            <person name="Norbu C."/>
            <person name="Norbu N."/>
            <person name="Novod N."/>
            <person name="O'Neill B."/>
            <person name="Osman S."/>
            <person name="Markiewicz E."/>
            <person name="Oyono O.L."/>
            <person name="Patti C."/>
            <person name="Phunkhang P."/>
            <person name="Pierre F."/>
            <person name="Priest M."/>
            <person name="Raghuraman S."/>
            <person name="Rege F."/>
            <person name="Reyes R."/>
            <person name="Rise C."/>
            <person name="Rogov P."/>
            <person name="Ross K."/>
            <person name="Ryan E."/>
            <person name="Settipalli S."/>
            <person name="Shea T."/>
            <person name="Sherpa N."/>
            <person name="Shi L."/>
            <person name="Shih D."/>
            <person name="Sparrow T."/>
            <person name="Spaulding J."/>
            <person name="Stalker J."/>
            <person name="Stange-Thomann N."/>
            <person name="Stavropoulos S."/>
            <person name="Stone C."/>
            <person name="Strader C."/>
            <person name="Tesfaye S."/>
            <person name="Thomson T."/>
            <person name="Thoulutsang Y."/>
            <person name="Thoulutsang D."/>
            <person name="Topham K."/>
            <person name="Topping I."/>
            <person name="Tsamla T."/>
            <person name="Vassiliev H."/>
            <person name="Vo A."/>
            <person name="Wangchuk T."/>
            <person name="Wangdi T."/>
            <person name="Weiand M."/>
            <person name="Wilkinson J."/>
            <person name="Wilson A."/>
            <person name="Yadav S."/>
            <person name="Young G."/>
            <person name="Yu Q."/>
            <person name="Zembek L."/>
            <person name="Zhong D."/>
            <person name="Zimmer A."/>
            <person name="Zwirko Z."/>
            <person name="Jaffe D.B."/>
            <person name="Alvarez P."/>
            <person name="Brockman W."/>
            <person name="Butler J."/>
            <person name="Chin C."/>
            <person name="Gnerre S."/>
            <person name="Grabherr M."/>
            <person name="Kleber M."/>
            <person name="Mauceli E."/>
            <person name="MacCallum I."/>
        </authorList>
    </citation>
    <scope>NUCLEOTIDE SEQUENCE [LARGE SCALE GENOMIC DNA]</scope>
    <source>
        <strain evidence="9">Tucson 14024-0371.13</strain>
    </source>
</reference>
<dbReference type="GO" id="GO:0003677">
    <property type="term" value="F:DNA binding"/>
    <property type="evidence" value="ECO:0007669"/>
    <property type="project" value="UniProtKB-KW"/>
</dbReference>
<evidence type="ECO:0000256" key="6">
    <source>
        <dbReference type="ARBA" id="ARBA00023242"/>
    </source>
</evidence>
<evidence type="ECO:0000259" key="7">
    <source>
        <dbReference type="PROSITE" id="PS51148"/>
    </source>
</evidence>
<dbReference type="SMART" id="SM00536">
    <property type="entry name" value="AXH"/>
    <property type="match status" value="1"/>
</dbReference>
<dbReference type="PANTHER" id="PTHR13392">
    <property type="entry name" value="ATAXIN 1"/>
    <property type="match status" value="1"/>
</dbReference>
<dbReference type="SMR" id="B3MQV9"/>